<dbReference type="Pfam" id="PF08238">
    <property type="entry name" value="Sel1"/>
    <property type="match status" value="3"/>
</dbReference>
<organism evidence="5 6">
    <name type="scientific">Helicobacter pylori Aklavik86</name>
    <dbReference type="NCBI Taxonomy" id="1055532"/>
    <lineage>
        <taxon>Bacteria</taxon>
        <taxon>Pseudomonadati</taxon>
        <taxon>Campylobacterota</taxon>
        <taxon>Epsilonproteobacteria</taxon>
        <taxon>Campylobacterales</taxon>
        <taxon>Helicobacteraceae</taxon>
        <taxon>Helicobacter</taxon>
    </lineage>
</organism>
<evidence type="ECO:0000256" key="3">
    <source>
        <dbReference type="ARBA" id="ARBA00023157"/>
    </source>
</evidence>
<dbReference type="EMBL" id="CP003476">
    <property type="protein sequence ID" value="AFX89595.1"/>
    <property type="molecule type" value="Genomic_DNA"/>
</dbReference>
<keyword evidence="3" id="KW-1015">Disulfide bond</keyword>
<accession>K7Z0T4</accession>
<evidence type="ECO:0000256" key="1">
    <source>
        <dbReference type="ARBA" id="ARBA00001526"/>
    </source>
</evidence>
<dbReference type="AlphaFoldDB" id="K7Z0T4"/>
<dbReference type="PATRIC" id="fig|1055532.3.peg.603"/>
<dbReference type="EC" id="3.5.2.6" evidence="2"/>
<evidence type="ECO:0000256" key="4">
    <source>
        <dbReference type="ARBA" id="ARBA00023251"/>
    </source>
</evidence>
<proteinExistence type="predicted"/>
<dbReference type="KEGG" id="hpyk:HPAKL86_02925"/>
<comment type="catalytic activity">
    <reaction evidence="1">
        <text>a beta-lactam + H2O = a substituted beta-amino acid</text>
        <dbReference type="Rhea" id="RHEA:20401"/>
        <dbReference type="ChEBI" id="CHEBI:15377"/>
        <dbReference type="ChEBI" id="CHEBI:35627"/>
        <dbReference type="ChEBI" id="CHEBI:140347"/>
        <dbReference type="EC" id="3.5.2.6"/>
    </reaction>
</comment>
<reference evidence="5 6" key="1">
    <citation type="journal article" date="2015" name="Genome Announc.">
        <title>Complete Genome Sequences of Two Helicobacter pylori Strains from a Canadian Arctic Aboriginal Community.</title>
        <authorList>
            <person name="Kersulyte D."/>
            <person name="Bertoli M.T."/>
            <person name="Tamma S."/>
            <person name="Keelan M."/>
            <person name="Munday R."/>
            <person name="Geary J."/>
            <person name="Veldhuyzen van Zanten S."/>
            <person name="Goodman K.J."/>
            <person name="Berg D.E."/>
        </authorList>
    </citation>
    <scope>NUCLEOTIDE SEQUENCE [LARGE SCALE GENOMIC DNA]</scope>
    <source>
        <strain evidence="5">Aklavik86</strain>
    </source>
</reference>
<dbReference type="SUPFAM" id="SSF81901">
    <property type="entry name" value="HCP-like"/>
    <property type="match status" value="1"/>
</dbReference>
<dbReference type="HOGENOM" id="CLU_091654_0_0_7"/>
<evidence type="ECO:0000313" key="5">
    <source>
        <dbReference type="EMBL" id="AFX89595.1"/>
    </source>
</evidence>
<dbReference type="SMART" id="SM00671">
    <property type="entry name" value="SEL1"/>
    <property type="match status" value="3"/>
</dbReference>
<gene>
    <name evidence="5" type="ORF">HPAKL86_02925</name>
</gene>
<sequence length="239" mass="26560">MDPFLEKSKIEKENVAKMYAFRHGLENFNKGQYEQALKDFKAAQEIGIGLGNAYLAKMYLEGKGVEVDYKKAQIYAQNAIKERGSGILGGALVLGQMQAEGLGMKKNPKKALNTYRQVVLMLANKGLPSGGLENLKFGLVNDLVSSFGGQAIDLSGLNANSDDFKQRFTTHFFMVGKTGVDWLQLSNHIIVLKQEMGEILYRIGIAYKEGLGVRKQKNKAQKFLQKATEFGYEKAMEAM</sequence>
<evidence type="ECO:0000256" key="2">
    <source>
        <dbReference type="ARBA" id="ARBA00012865"/>
    </source>
</evidence>
<dbReference type="GO" id="GO:0046677">
    <property type="term" value="P:response to antibiotic"/>
    <property type="evidence" value="ECO:0007669"/>
    <property type="project" value="UniProtKB-KW"/>
</dbReference>
<protein>
    <recommendedName>
        <fullName evidence="2">beta-lactamase</fullName>
        <ecNumber evidence="2">3.5.2.6</ecNumber>
    </recommendedName>
</protein>
<name>K7Z0T4_HELPX</name>
<keyword evidence="4" id="KW-0046">Antibiotic resistance</keyword>
<dbReference type="Proteomes" id="UP000010078">
    <property type="component" value="Chromosome"/>
</dbReference>
<dbReference type="InterPro" id="IPR006597">
    <property type="entry name" value="Sel1-like"/>
</dbReference>
<dbReference type="Gene3D" id="1.25.40.10">
    <property type="entry name" value="Tetratricopeptide repeat domain"/>
    <property type="match status" value="2"/>
</dbReference>
<evidence type="ECO:0000313" key="6">
    <source>
        <dbReference type="Proteomes" id="UP000010078"/>
    </source>
</evidence>
<dbReference type="GO" id="GO:0008800">
    <property type="term" value="F:beta-lactamase activity"/>
    <property type="evidence" value="ECO:0007669"/>
    <property type="project" value="UniProtKB-EC"/>
</dbReference>
<dbReference type="InterPro" id="IPR011990">
    <property type="entry name" value="TPR-like_helical_dom_sf"/>
</dbReference>